<keyword evidence="8" id="KW-0547">Nucleotide-binding</keyword>
<keyword evidence="7 14" id="KW-0812">Transmembrane</keyword>
<reference evidence="17" key="1">
    <citation type="submission" date="2016-09" db="EMBL/GenBank/DDBJ databases">
        <title>Genomics of Clostridium taeniosporum, an organism which forms endospores with ribbon-like appendages.</title>
        <authorList>
            <person name="Walker J.R."/>
        </authorList>
    </citation>
    <scope>NUCLEOTIDE SEQUENCE [LARGE SCALE GENOMIC DNA]</scope>
    <source>
        <strain evidence="17">1/k</strain>
    </source>
</reference>
<dbReference type="PRINTS" id="PR00344">
    <property type="entry name" value="BCTRLSENSOR"/>
</dbReference>
<organism evidence="16 17">
    <name type="scientific">Clostridium taeniosporum</name>
    <dbReference type="NCBI Taxonomy" id="394958"/>
    <lineage>
        <taxon>Bacteria</taxon>
        <taxon>Bacillati</taxon>
        <taxon>Bacillota</taxon>
        <taxon>Clostridia</taxon>
        <taxon>Eubacteriales</taxon>
        <taxon>Clostridiaceae</taxon>
        <taxon>Clostridium</taxon>
    </lineage>
</organism>
<evidence type="ECO:0000256" key="13">
    <source>
        <dbReference type="ARBA" id="ARBA00023136"/>
    </source>
</evidence>
<evidence type="ECO:0000256" key="12">
    <source>
        <dbReference type="ARBA" id="ARBA00023012"/>
    </source>
</evidence>
<dbReference type="GO" id="GO:0000155">
    <property type="term" value="F:phosphorelay sensor kinase activity"/>
    <property type="evidence" value="ECO:0007669"/>
    <property type="project" value="InterPro"/>
</dbReference>
<dbReference type="Gene3D" id="3.30.565.10">
    <property type="entry name" value="Histidine kinase-like ATPase, C-terminal domain"/>
    <property type="match status" value="1"/>
</dbReference>
<evidence type="ECO:0000256" key="6">
    <source>
        <dbReference type="ARBA" id="ARBA00022679"/>
    </source>
</evidence>
<dbReference type="PANTHER" id="PTHR45528:SF1">
    <property type="entry name" value="SENSOR HISTIDINE KINASE CPXA"/>
    <property type="match status" value="1"/>
</dbReference>
<dbReference type="CDD" id="cd00082">
    <property type="entry name" value="HisKA"/>
    <property type="match status" value="1"/>
</dbReference>
<evidence type="ECO:0000313" key="16">
    <source>
        <dbReference type="EMBL" id="AOR22445.1"/>
    </source>
</evidence>
<comment type="subcellular location">
    <subcellularLocation>
        <location evidence="2">Cell membrane</location>
        <topology evidence="2">Multi-pass membrane protein</topology>
    </subcellularLocation>
</comment>
<dbReference type="AlphaFoldDB" id="A0A1D7XGF8"/>
<evidence type="ECO:0000313" key="17">
    <source>
        <dbReference type="Proteomes" id="UP000094652"/>
    </source>
</evidence>
<name>A0A1D7XGF8_9CLOT</name>
<proteinExistence type="predicted"/>
<comment type="catalytic activity">
    <reaction evidence="1">
        <text>ATP + protein L-histidine = ADP + protein N-phospho-L-histidine.</text>
        <dbReference type="EC" id="2.7.13.3"/>
    </reaction>
</comment>
<dbReference type="InterPro" id="IPR050398">
    <property type="entry name" value="HssS/ArlS-like"/>
</dbReference>
<dbReference type="OrthoDB" id="9792991at2"/>
<dbReference type="GO" id="GO:0005886">
    <property type="term" value="C:plasma membrane"/>
    <property type="evidence" value="ECO:0007669"/>
    <property type="project" value="UniProtKB-SubCell"/>
</dbReference>
<feature type="domain" description="Histidine kinase" evidence="15">
    <location>
        <begin position="395"/>
        <end position="611"/>
    </location>
</feature>
<dbReference type="Pfam" id="PF00512">
    <property type="entry name" value="HisKA"/>
    <property type="match status" value="1"/>
</dbReference>
<feature type="transmembrane region" description="Helical" evidence="14">
    <location>
        <begin position="217"/>
        <end position="239"/>
    </location>
</feature>
<dbReference type="PANTHER" id="PTHR45528">
    <property type="entry name" value="SENSOR HISTIDINE KINASE CPXA"/>
    <property type="match status" value="1"/>
</dbReference>
<keyword evidence="12" id="KW-0902">Two-component regulatory system</keyword>
<dbReference type="STRING" id="394958.BGI42_01290"/>
<keyword evidence="17" id="KW-1185">Reference proteome</keyword>
<dbReference type="SMART" id="SM00388">
    <property type="entry name" value="HisKA"/>
    <property type="match status" value="1"/>
</dbReference>
<feature type="transmembrane region" description="Helical" evidence="14">
    <location>
        <begin position="12"/>
        <end position="36"/>
    </location>
</feature>
<dbReference type="InterPro" id="IPR004358">
    <property type="entry name" value="Sig_transdc_His_kin-like_C"/>
</dbReference>
<dbReference type="SUPFAM" id="SSF55874">
    <property type="entry name" value="ATPase domain of HSP90 chaperone/DNA topoisomerase II/histidine kinase"/>
    <property type="match status" value="1"/>
</dbReference>
<protein>
    <recommendedName>
        <fullName evidence="3">histidine kinase</fullName>
        <ecNumber evidence="3">2.7.13.3</ecNumber>
    </recommendedName>
</protein>
<dbReference type="EMBL" id="CP017253">
    <property type="protein sequence ID" value="AOR22445.1"/>
    <property type="molecule type" value="Genomic_DNA"/>
</dbReference>
<feature type="transmembrane region" description="Helical" evidence="14">
    <location>
        <begin position="273"/>
        <end position="296"/>
    </location>
</feature>
<gene>
    <name evidence="16" type="ORF">BGI42_01290</name>
</gene>
<dbReference type="Pfam" id="PF02518">
    <property type="entry name" value="HATPase_c"/>
    <property type="match status" value="1"/>
</dbReference>
<keyword evidence="11 14" id="KW-1133">Transmembrane helix</keyword>
<dbReference type="RefSeq" id="WP_069678606.1">
    <property type="nucleotide sequence ID" value="NZ_CP017253.2"/>
</dbReference>
<evidence type="ECO:0000256" key="11">
    <source>
        <dbReference type="ARBA" id="ARBA00022989"/>
    </source>
</evidence>
<dbReference type="FunFam" id="1.10.287.130:FF:000008">
    <property type="entry name" value="Two-component sensor histidine kinase"/>
    <property type="match status" value="1"/>
</dbReference>
<keyword evidence="6" id="KW-0808">Transferase</keyword>
<dbReference type="Gene3D" id="1.10.287.130">
    <property type="match status" value="1"/>
</dbReference>
<keyword evidence="13 14" id="KW-0472">Membrane</keyword>
<dbReference type="Proteomes" id="UP000094652">
    <property type="component" value="Chromosome"/>
</dbReference>
<evidence type="ECO:0000256" key="1">
    <source>
        <dbReference type="ARBA" id="ARBA00000085"/>
    </source>
</evidence>
<dbReference type="EC" id="2.7.13.3" evidence="3"/>
<dbReference type="KEGG" id="ctae:BGI42_01290"/>
<evidence type="ECO:0000256" key="4">
    <source>
        <dbReference type="ARBA" id="ARBA00022475"/>
    </source>
</evidence>
<keyword evidence="9 16" id="KW-0418">Kinase</keyword>
<dbReference type="InterPro" id="IPR003661">
    <property type="entry name" value="HisK_dim/P_dom"/>
</dbReference>
<accession>A0A1D7XGF8</accession>
<keyword evidence="5" id="KW-0597">Phosphoprotein</keyword>
<dbReference type="GO" id="GO:0005524">
    <property type="term" value="F:ATP binding"/>
    <property type="evidence" value="ECO:0007669"/>
    <property type="project" value="UniProtKB-KW"/>
</dbReference>
<dbReference type="SUPFAM" id="SSF47384">
    <property type="entry name" value="Homodimeric domain of signal transducing histidine kinase"/>
    <property type="match status" value="1"/>
</dbReference>
<dbReference type="InterPro" id="IPR036890">
    <property type="entry name" value="HATPase_C_sf"/>
</dbReference>
<evidence type="ECO:0000256" key="9">
    <source>
        <dbReference type="ARBA" id="ARBA00022777"/>
    </source>
</evidence>
<evidence type="ECO:0000256" key="14">
    <source>
        <dbReference type="SAM" id="Phobius"/>
    </source>
</evidence>
<evidence type="ECO:0000256" key="2">
    <source>
        <dbReference type="ARBA" id="ARBA00004651"/>
    </source>
</evidence>
<evidence type="ECO:0000256" key="3">
    <source>
        <dbReference type="ARBA" id="ARBA00012438"/>
    </source>
</evidence>
<keyword evidence="4" id="KW-1003">Cell membrane</keyword>
<feature type="transmembrane region" description="Helical" evidence="14">
    <location>
        <begin position="308"/>
        <end position="328"/>
    </location>
</feature>
<keyword evidence="10" id="KW-0067">ATP-binding</keyword>
<evidence type="ECO:0000256" key="5">
    <source>
        <dbReference type="ARBA" id="ARBA00022553"/>
    </source>
</evidence>
<sequence length="612" mass="71155">MAIKLKKRIKNYLRGIYLIDILLIILISGILFSAALEYKDFIKQNNNVNLIKSVFNEKEYETKKLCEDSKAFSQLIYETTDGLYDLLTGSNEIKEKIGQLMKYFNSNVEEYNSHLKLRDNVYFIIRNKYTKELYTNDPFLDSSIKYIKENQIDNLLNNRFKKQGVVSVRFDNEKEFNYLVNKGSVNYLDDTIKNFEEVYYTSTDTYKEEMMAIRKQIISLSLLFLIYVFLIIKILLVIARRGNKEEKIKSNIINSIIFVLKNGFKYRETSKTLLISLAIIIIILITYLYFLAIGGYENNIFVRFFKTYPFKGAISIITALILMVIFTVKKTLDIAVINEGLKKLNEGNLDEDIPVFGSITIRELITNINLIKEGYKNSLYERVKDEKLKTELISNVSHDLKTPLTSIINYVNILKNKDITEEERKDYLAILDSKSLKLKSLIDDLFEMSKINSGKIVLNKDKLDILSLIHQGIGEYSFLYEHKNINFKVISNEEEIFVELDGRLISRAIENIIINALKYSLDNTRVYIEVEKNNDNVEIVVKNISNYEMDFDEEEIFERFARADKSRNSSVEGSGLGLAITKSIVELHDGKTKIEREGDMFKIYIILPLKNK</sequence>
<dbReference type="PROSITE" id="PS50109">
    <property type="entry name" value="HIS_KIN"/>
    <property type="match status" value="1"/>
</dbReference>
<dbReference type="InterPro" id="IPR003594">
    <property type="entry name" value="HATPase_dom"/>
</dbReference>
<dbReference type="FunFam" id="3.30.565.10:FF:000013">
    <property type="entry name" value="Two-component sensor histidine kinase"/>
    <property type="match status" value="1"/>
</dbReference>
<evidence type="ECO:0000256" key="10">
    <source>
        <dbReference type="ARBA" id="ARBA00022840"/>
    </source>
</evidence>
<evidence type="ECO:0000256" key="7">
    <source>
        <dbReference type="ARBA" id="ARBA00022692"/>
    </source>
</evidence>
<dbReference type="InterPro" id="IPR036097">
    <property type="entry name" value="HisK_dim/P_sf"/>
</dbReference>
<evidence type="ECO:0000259" key="15">
    <source>
        <dbReference type="PROSITE" id="PS50109"/>
    </source>
</evidence>
<evidence type="ECO:0000256" key="8">
    <source>
        <dbReference type="ARBA" id="ARBA00022741"/>
    </source>
</evidence>
<dbReference type="SMART" id="SM00387">
    <property type="entry name" value="HATPase_c"/>
    <property type="match status" value="1"/>
</dbReference>
<dbReference type="InterPro" id="IPR005467">
    <property type="entry name" value="His_kinase_dom"/>
</dbReference>